<name>A0A1G7TI98_PSEOR</name>
<dbReference type="STRING" id="366584.SAMN05216377_11125"/>
<dbReference type="RefSeq" id="WP_093085798.1">
    <property type="nucleotide sequence ID" value="NZ_FNBE01000011.1"/>
</dbReference>
<protein>
    <recommendedName>
        <fullName evidence="1">UGSC-like domain-containing protein</fullName>
    </recommendedName>
</protein>
<proteinExistence type="predicted"/>
<evidence type="ECO:0000313" key="3">
    <source>
        <dbReference type="Proteomes" id="UP000198967"/>
    </source>
</evidence>
<evidence type="ECO:0000313" key="2">
    <source>
        <dbReference type="EMBL" id="SDG34379.1"/>
    </source>
</evidence>
<accession>A0A1G7TI98</accession>
<keyword evidence="3" id="KW-1185">Reference proteome</keyword>
<evidence type="ECO:0000259" key="1">
    <source>
        <dbReference type="Pfam" id="PF24696"/>
    </source>
</evidence>
<dbReference type="AlphaFoldDB" id="A0A1G7TI98"/>
<gene>
    <name evidence="2" type="ORF">SAMN05216377_11125</name>
</gene>
<dbReference type="EMBL" id="FNBE01000011">
    <property type="protein sequence ID" value="SDG34379.1"/>
    <property type="molecule type" value="Genomic_DNA"/>
</dbReference>
<sequence>MSRALDSAILQRAGVSAFVVTTEPFRAAVDRIFALQKSDVPLPFVVLDHPVQNIPPELVEQRAVQLADWAERLLNGDVGPEAP</sequence>
<dbReference type="Pfam" id="PF24696">
    <property type="entry name" value="UGSC"/>
    <property type="match status" value="1"/>
</dbReference>
<feature type="domain" description="UGSC-like" evidence="1">
    <location>
        <begin position="5"/>
        <end position="75"/>
    </location>
</feature>
<dbReference type="Proteomes" id="UP000198967">
    <property type="component" value="Unassembled WGS sequence"/>
</dbReference>
<dbReference type="InterPro" id="IPR057767">
    <property type="entry name" value="UGSC-like_dom"/>
</dbReference>
<reference evidence="2 3" key="1">
    <citation type="submission" date="2016-10" db="EMBL/GenBank/DDBJ databases">
        <authorList>
            <person name="de Groot N.N."/>
        </authorList>
    </citation>
    <scope>NUCLEOTIDE SEQUENCE [LARGE SCALE GENOMIC DNA]</scope>
    <source>
        <strain evidence="2 3">CGMCC 4.3143</strain>
    </source>
</reference>
<organism evidence="2 3">
    <name type="scientific">Pseudonocardia oroxyli</name>
    <dbReference type="NCBI Taxonomy" id="366584"/>
    <lineage>
        <taxon>Bacteria</taxon>
        <taxon>Bacillati</taxon>
        <taxon>Actinomycetota</taxon>
        <taxon>Actinomycetes</taxon>
        <taxon>Pseudonocardiales</taxon>
        <taxon>Pseudonocardiaceae</taxon>
        <taxon>Pseudonocardia</taxon>
    </lineage>
</organism>